<keyword evidence="4" id="KW-1185">Reference proteome</keyword>
<dbReference type="Gene3D" id="3.30.450.20">
    <property type="entry name" value="PAS domain"/>
    <property type="match status" value="1"/>
</dbReference>
<organism evidence="3 4">
    <name type="scientific">Zhenpiania hominis</name>
    <dbReference type="NCBI Taxonomy" id="2763644"/>
    <lineage>
        <taxon>Bacteria</taxon>
        <taxon>Bacillati</taxon>
        <taxon>Bacillota</taxon>
        <taxon>Clostridia</taxon>
        <taxon>Peptostreptococcales</taxon>
        <taxon>Anaerovoracaceae</taxon>
        <taxon>Zhenpiania</taxon>
    </lineage>
</organism>
<dbReference type="RefSeq" id="WP_187301709.1">
    <property type="nucleotide sequence ID" value="NZ_CBCTQH010000042.1"/>
</dbReference>
<evidence type="ECO:0000256" key="1">
    <source>
        <dbReference type="SAM" id="Coils"/>
    </source>
</evidence>
<reference evidence="3" key="1">
    <citation type="submission" date="2020-08" db="EMBL/GenBank/DDBJ databases">
        <title>Genome public.</title>
        <authorList>
            <person name="Liu C."/>
            <person name="Sun Q."/>
        </authorList>
    </citation>
    <scope>NUCLEOTIDE SEQUENCE</scope>
    <source>
        <strain evidence="3">BX12</strain>
    </source>
</reference>
<proteinExistence type="predicted"/>
<gene>
    <name evidence="3" type="ORF">H9L42_01700</name>
</gene>
<protein>
    <submittedName>
        <fullName evidence="3">PAS domain-containing protein</fullName>
    </submittedName>
</protein>
<feature type="domain" description="PAS fold-3" evidence="2">
    <location>
        <begin position="63"/>
        <end position="120"/>
    </location>
</feature>
<feature type="coiled-coil region" evidence="1">
    <location>
        <begin position="133"/>
        <end position="160"/>
    </location>
</feature>
<dbReference type="EMBL" id="JACRYT010000001">
    <property type="protein sequence ID" value="MBC6678541.1"/>
    <property type="molecule type" value="Genomic_DNA"/>
</dbReference>
<dbReference type="CDD" id="cd00130">
    <property type="entry name" value="PAS"/>
    <property type="match status" value="1"/>
</dbReference>
<evidence type="ECO:0000313" key="4">
    <source>
        <dbReference type="Proteomes" id="UP000602647"/>
    </source>
</evidence>
<dbReference type="Proteomes" id="UP000602647">
    <property type="component" value="Unassembled WGS sequence"/>
</dbReference>
<keyword evidence="1" id="KW-0175">Coiled coil</keyword>
<accession>A0A923NGG5</accession>
<name>A0A923NGG5_9FIRM</name>
<dbReference type="InterPro" id="IPR013655">
    <property type="entry name" value="PAS_fold_3"/>
</dbReference>
<evidence type="ECO:0000313" key="3">
    <source>
        <dbReference type="EMBL" id="MBC6678541.1"/>
    </source>
</evidence>
<dbReference type="InterPro" id="IPR000014">
    <property type="entry name" value="PAS"/>
</dbReference>
<sequence>MSIINTRSHIVLDKEGLKNYADLLNLSYGGIVEINTKLDAYQVLCYTEKRFPGINAGTGRELFTTAKKYVHKEDRKRLFSAFRRKKLRSIIQNNEHESVDFRGRLPEGTYRWMRAFLIPDETANDTVLCLLLDIEIQKRCEMLEQENQQLRKQLEQYSLIPETMKAKAVKSEKKIFGVSLDKRKLRSFTGKSSAEQIK</sequence>
<dbReference type="AlphaFoldDB" id="A0A923NGG5"/>
<evidence type="ECO:0000259" key="2">
    <source>
        <dbReference type="Pfam" id="PF08447"/>
    </source>
</evidence>
<comment type="caution">
    <text evidence="3">The sequence shown here is derived from an EMBL/GenBank/DDBJ whole genome shotgun (WGS) entry which is preliminary data.</text>
</comment>
<dbReference type="Pfam" id="PF08447">
    <property type="entry name" value="PAS_3"/>
    <property type="match status" value="1"/>
</dbReference>